<feature type="transmembrane region" description="Helical" evidence="1">
    <location>
        <begin position="658"/>
        <end position="682"/>
    </location>
</feature>
<organism evidence="3 4">
    <name type="scientific">Penicillium argentinense</name>
    <dbReference type="NCBI Taxonomy" id="1131581"/>
    <lineage>
        <taxon>Eukaryota</taxon>
        <taxon>Fungi</taxon>
        <taxon>Dikarya</taxon>
        <taxon>Ascomycota</taxon>
        <taxon>Pezizomycotina</taxon>
        <taxon>Eurotiomycetes</taxon>
        <taxon>Eurotiomycetidae</taxon>
        <taxon>Eurotiales</taxon>
        <taxon>Aspergillaceae</taxon>
        <taxon>Penicillium</taxon>
    </lineage>
</organism>
<reference evidence="3" key="1">
    <citation type="submission" date="2022-11" db="EMBL/GenBank/DDBJ databases">
        <authorList>
            <person name="Petersen C."/>
        </authorList>
    </citation>
    <scope>NUCLEOTIDE SEQUENCE</scope>
    <source>
        <strain evidence="3">IBT 30761</strain>
    </source>
</reference>
<proteinExistence type="predicted"/>
<evidence type="ECO:0000313" key="4">
    <source>
        <dbReference type="Proteomes" id="UP001149074"/>
    </source>
</evidence>
<dbReference type="Proteomes" id="UP001149074">
    <property type="component" value="Unassembled WGS sequence"/>
</dbReference>
<reference evidence="3" key="2">
    <citation type="journal article" date="2023" name="IMA Fungus">
        <title>Comparative genomic study of the Penicillium genus elucidates a diverse pangenome and 15 lateral gene transfer events.</title>
        <authorList>
            <person name="Petersen C."/>
            <person name="Sorensen T."/>
            <person name="Nielsen M.R."/>
            <person name="Sondergaard T.E."/>
            <person name="Sorensen J.L."/>
            <person name="Fitzpatrick D.A."/>
            <person name="Frisvad J.C."/>
            <person name="Nielsen K.L."/>
        </authorList>
    </citation>
    <scope>NUCLEOTIDE SEQUENCE</scope>
    <source>
        <strain evidence="3">IBT 30761</strain>
    </source>
</reference>
<dbReference type="PANTHER" id="PTHR35395">
    <property type="entry name" value="DUF6536 DOMAIN-CONTAINING PROTEIN"/>
    <property type="match status" value="1"/>
</dbReference>
<evidence type="ECO:0000259" key="2">
    <source>
        <dbReference type="Pfam" id="PF20163"/>
    </source>
</evidence>
<dbReference type="PANTHER" id="PTHR35395:SF1">
    <property type="entry name" value="DUF6536 DOMAIN-CONTAINING PROTEIN"/>
    <property type="match status" value="1"/>
</dbReference>
<feature type="transmembrane region" description="Helical" evidence="1">
    <location>
        <begin position="424"/>
        <end position="443"/>
    </location>
</feature>
<feature type="transmembrane region" description="Helical" evidence="1">
    <location>
        <begin position="98"/>
        <end position="123"/>
    </location>
</feature>
<dbReference type="Pfam" id="PF20163">
    <property type="entry name" value="DUF6536"/>
    <property type="match status" value="1"/>
</dbReference>
<protein>
    <recommendedName>
        <fullName evidence="2">DUF6536 domain-containing protein</fullName>
    </recommendedName>
</protein>
<keyword evidence="1" id="KW-0472">Membrane</keyword>
<dbReference type="OrthoDB" id="5429634at2759"/>
<feature type="domain" description="DUF6536" evidence="2">
    <location>
        <begin position="95"/>
        <end position="250"/>
    </location>
</feature>
<evidence type="ECO:0000256" key="1">
    <source>
        <dbReference type="SAM" id="Phobius"/>
    </source>
</evidence>
<keyword evidence="1" id="KW-1133">Transmembrane helix</keyword>
<feature type="transmembrane region" description="Helical" evidence="1">
    <location>
        <begin position="702"/>
        <end position="724"/>
    </location>
</feature>
<dbReference type="EMBL" id="JAPQKI010000011">
    <property type="protein sequence ID" value="KAJ5082252.1"/>
    <property type="molecule type" value="Genomic_DNA"/>
</dbReference>
<keyword evidence="1" id="KW-0812">Transmembrane</keyword>
<comment type="caution">
    <text evidence="3">The sequence shown here is derived from an EMBL/GenBank/DDBJ whole genome shotgun (WGS) entry which is preliminary data.</text>
</comment>
<sequence>MARDTAREIWERIQRLLFWRQYSSVSRDKQEAESTAVDSRRPPLSFSFFLGSKVHSQLKTEPQVEEDNVVLAERQSNDDITALTDDLMRPRKRKWIDGVYLCAQGSAVFLLINLVFISVAAGLAGKFPDQREFANGSVIYEGNCALTKRWSIALHLVINILSTCILAASNYCMQTLVAPNREDLDKVHAQRKWLDIGCASVRNLFAIGHCRFGLWVMLLLTATPFHLLYNSILFDDLAMDEFGYMIAPSDLSPDNIRNLTTPRLNKCFQYSQYQMISDGFEGPPTPDTPVASLTTNSRTANGLDWQNFVSIIEGARYKQISSEKCVGYLDQSNPVGIKSLVALATDLSVQDGAEKAFLTTDISVGIDGVVASQEFPSSHKISGYPMFEGDRDTCGSSEEKDHVFSGCLEIPADGHCKLMYSPPICIVIMLSAFVKVIAMFFAARVTTLRSTPLLTTGDAVASFVAEPDQTTAGMCWLSRSAVKRGDWKRLNPPAQNSQTYEDQSQTAIPKPLSGRQFWIQVPGVTRWLITIIICLGFIAAGAYLVQRSVVTGSWTAYENGYLSQALLQQWWNNIASGVSLDIDAPGLKLSTLASVVVANTPQLALTISYYCYNNVLTGMLAAAEYSSYGQSSKPLRVTWPVNGSKQKSTYWLSIPYQYAIPILIIFSILHWLVSQSIFYTILTPYNTEGQPDYSNQVTALQYSPLPLFVAVLVGGLMVLILVGLSLRKFKSNIPLAGSCSAAISASCHPPHDESLDTAILGHVEWGEVVGSPDWAVGHSGYENQWGHCSFSSLDTRRPSRAKLYA</sequence>
<dbReference type="GeneID" id="81362765"/>
<evidence type="ECO:0000313" key="3">
    <source>
        <dbReference type="EMBL" id="KAJ5082252.1"/>
    </source>
</evidence>
<feature type="transmembrane region" description="Helical" evidence="1">
    <location>
        <begin position="152"/>
        <end position="172"/>
    </location>
</feature>
<dbReference type="AlphaFoldDB" id="A0A9W9EIA2"/>
<dbReference type="RefSeq" id="XP_056468774.1">
    <property type="nucleotide sequence ID" value="XM_056623786.1"/>
</dbReference>
<keyword evidence="4" id="KW-1185">Reference proteome</keyword>
<accession>A0A9W9EIA2</accession>
<dbReference type="InterPro" id="IPR046623">
    <property type="entry name" value="DUF6536"/>
</dbReference>
<feature type="transmembrane region" description="Helical" evidence="1">
    <location>
        <begin position="527"/>
        <end position="545"/>
    </location>
</feature>
<name>A0A9W9EIA2_9EURO</name>
<gene>
    <name evidence="3" type="ORF">N7532_011295</name>
</gene>